<evidence type="ECO:0000256" key="7">
    <source>
        <dbReference type="SAM" id="Phobius"/>
    </source>
</evidence>
<gene>
    <name evidence="8" type="ORF">N7532_001850</name>
</gene>
<dbReference type="InterPro" id="IPR003445">
    <property type="entry name" value="Cat_transpt"/>
</dbReference>
<dbReference type="AlphaFoldDB" id="A0A9W9KM65"/>
<comment type="caution">
    <text evidence="8">The sequence shown here is derived from an EMBL/GenBank/DDBJ whole genome shotgun (WGS) entry which is preliminary data.</text>
</comment>
<dbReference type="GO" id="GO:0005886">
    <property type="term" value="C:plasma membrane"/>
    <property type="evidence" value="ECO:0007669"/>
    <property type="project" value="TreeGrafter"/>
</dbReference>
<evidence type="ECO:0000256" key="5">
    <source>
        <dbReference type="ARBA" id="ARBA00023065"/>
    </source>
</evidence>
<dbReference type="OrthoDB" id="9999863at2759"/>
<dbReference type="RefSeq" id="XP_056479385.1">
    <property type="nucleotide sequence ID" value="XM_056614344.1"/>
</dbReference>
<keyword evidence="4 7" id="KW-1133">Transmembrane helix</keyword>
<keyword evidence="5" id="KW-0406">Ion transport</keyword>
<evidence type="ECO:0008006" key="10">
    <source>
        <dbReference type="Google" id="ProtNLM"/>
    </source>
</evidence>
<evidence type="ECO:0000256" key="1">
    <source>
        <dbReference type="ARBA" id="ARBA00004141"/>
    </source>
</evidence>
<keyword evidence="9" id="KW-1185">Reference proteome</keyword>
<evidence type="ECO:0000256" key="4">
    <source>
        <dbReference type="ARBA" id="ARBA00022989"/>
    </source>
</evidence>
<keyword evidence="6 7" id="KW-0472">Membrane</keyword>
<dbReference type="GO" id="GO:1990573">
    <property type="term" value="P:potassium ion import across plasma membrane"/>
    <property type="evidence" value="ECO:0007669"/>
    <property type="project" value="TreeGrafter"/>
</dbReference>
<reference evidence="8" key="2">
    <citation type="journal article" date="2023" name="IMA Fungus">
        <title>Comparative genomic study of the Penicillium genus elucidates a diverse pangenome and 15 lateral gene transfer events.</title>
        <authorList>
            <person name="Petersen C."/>
            <person name="Sorensen T."/>
            <person name="Nielsen M.R."/>
            <person name="Sondergaard T.E."/>
            <person name="Sorensen J.L."/>
            <person name="Fitzpatrick D.A."/>
            <person name="Frisvad J.C."/>
            <person name="Nielsen K.L."/>
        </authorList>
    </citation>
    <scope>NUCLEOTIDE SEQUENCE</scope>
    <source>
        <strain evidence="8">IBT 30761</strain>
    </source>
</reference>
<reference evidence="8" key="1">
    <citation type="submission" date="2022-11" db="EMBL/GenBank/DDBJ databases">
        <authorList>
            <person name="Petersen C."/>
        </authorList>
    </citation>
    <scope>NUCLEOTIDE SEQUENCE</scope>
    <source>
        <strain evidence="8">IBT 30761</strain>
    </source>
</reference>
<evidence type="ECO:0000256" key="6">
    <source>
        <dbReference type="ARBA" id="ARBA00023136"/>
    </source>
</evidence>
<keyword evidence="3 7" id="KW-0812">Transmembrane</keyword>
<dbReference type="GeneID" id="81353323"/>
<accession>A0A9W9KM65</accession>
<dbReference type="GO" id="GO:0030007">
    <property type="term" value="P:intracellular potassium ion homeostasis"/>
    <property type="evidence" value="ECO:0007669"/>
    <property type="project" value="TreeGrafter"/>
</dbReference>
<name>A0A9W9KM65_9EURO</name>
<dbReference type="Pfam" id="PF02386">
    <property type="entry name" value="TrkH"/>
    <property type="match status" value="1"/>
</dbReference>
<evidence type="ECO:0000313" key="9">
    <source>
        <dbReference type="Proteomes" id="UP001149074"/>
    </source>
</evidence>
<dbReference type="GO" id="GO:0140107">
    <property type="term" value="F:high-affinity potassium ion transmembrane transporter activity"/>
    <property type="evidence" value="ECO:0007669"/>
    <property type="project" value="TreeGrafter"/>
</dbReference>
<proteinExistence type="predicted"/>
<feature type="transmembrane region" description="Helical" evidence="7">
    <location>
        <begin position="23"/>
        <end position="51"/>
    </location>
</feature>
<keyword evidence="2" id="KW-0813">Transport</keyword>
<dbReference type="PANTHER" id="PTHR31064:SF37">
    <property type="entry name" value="TRANSPORTER, PUTATIVE (EUROFUNG)-RELATED"/>
    <property type="match status" value="1"/>
</dbReference>
<evidence type="ECO:0000256" key="2">
    <source>
        <dbReference type="ARBA" id="ARBA00022448"/>
    </source>
</evidence>
<evidence type="ECO:0000256" key="3">
    <source>
        <dbReference type="ARBA" id="ARBA00022692"/>
    </source>
</evidence>
<dbReference type="EMBL" id="JAPQKI010000002">
    <property type="protein sequence ID" value="KAJ5111315.1"/>
    <property type="molecule type" value="Genomic_DNA"/>
</dbReference>
<feature type="transmembrane region" description="Helical" evidence="7">
    <location>
        <begin position="86"/>
        <end position="106"/>
    </location>
</feature>
<dbReference type="PANTHER" id="PTHR31064">
    <property type="entry name" value="POTASSIUM TRANSPORT PROTEIN DDB_G0292412-RELATED"/>
    <property type="match status" value="1"/>
</dbReference>
<dbReference type="Proteomes" id="UP001149074">
    <property type="component" value="Unassembled WGS sequence"/>
</dbReference>
<comment type="subcellular location">
    <subcellularLocation>
        <location evidence="1">Membrane</location>
        <topology evidence="1">Multi-pass membrane protein</topology>
    </subcellularLocation>
</comment>
<organism evidence="8 9">
    <name type="scientific">Penicillium argentinense</name>
    <dbReference type="NCBI Taxonomy" id="1131581"/>
    <lineage>
        <taxon>Eukaryota</taxon>
        <taxon>Fungi</taxon>
        <taxon>Dikarya</taxon>
        <taxon>Ascomycota</taxon>
        <taxon>Pezizomycotina</taxon>
        <taxon>Eurotiomycetes</taxon>
        <taxon>Eurotiomycetidae</taxon>
        <taxon>Eurotiales</taxon>
        <taxon>Aspergillaceae</taxon>
        <taxon>Penicillium</taxon>
    </lineage>
</organism>
<protein>
    <recommendedName>
        <fullName evidence="10">Cation transporter</fullName>
    </recommendedName>
</protein>
<sequence>MSLINTSMGPYQKETFINIVRRAFPLLVCGFLILAGNTLFPCLLRLFIWVLKMMLPNKPTWKLWHQTFEFTLAQSQKVGAYLYPAWHTWFILGTVLILNSIMWGAFEVAAIHNEEIRALPVQFRVLDGLFQGLSVRGGGFTVVAFDRLPQGLLILYGIFLILQTWKSCFEHSSTNSADSWTTGPHQQESYISTRSKFPHARFAYQQFRSQFSHDIWWLSLAIILITTTESDHFQAEPMAFSTFKVIFETVSAYSCVGVSIGYPGKSYAFCGAWHTLSKLFLIAVAFRGRHRGISVTIDSCAPFFESSVSPETNRHVEEERFAAQHQEIVR</sequence>
<evidence type="ECO:0000313" key="8">
    <source>
        <dbReference type="EMBL" id="KAJ5111315.1"/>
    </source>
</evidence>
<dbReference type="InterPro" id="IPR051143">
    <property type="entry name" value="TrkH_K-transport"/>
</dbReference>